<sequence length="55" mass="6411">MAWLRLYFHNYCAFNAYLARLYTNFLGKDAQWCQNVAEGALFEIFGLCHILSSSE</sequence>
<name>A0A0P1ASX1_PLAHL</name>
<organism evidence="1 2">
    <name type="scientific">Plasmopara halstedii</name>
    <name type="common">Downy mildew of sunflower</name>
    <dbReference type="NCBI Taxonomy" id="4781"/>
    <lineage>
        <taxon>Eukaryota</taxon>
        <taxon>Sar</taxon>
        <taxon>Stramenopiles</taxon>
        <taxon>Oomycota</taxon>
        <taxon>Peronosporomycetes</taxon>
        <taxon>Peronosporales</taxon>
        <taxon>Peronosporaceae</taxon>
        <taxon>Plasmopara</taxon>
    </lineage>
</organism>
<dbReference type="AlphaFoldDB" id="A0A0P1ASX1"/>
<protein>
    <submittedName>
        <fullName evidence="1">Uncharacterized protein</fullName>
    </submittedName>
</protein>
<dbReference type="GeneID" id="36409215"/>
<dbReference type="RefSeq" id="XP_024580242.1">
    <property type="nucleotide sequence ID" value="XM_024729911.1"/>
</dbReference>
<evidence type="ECO:0000313" key="1">
    <source>
        <dbReference type="EMBL" id="CEG43873.1"/>
    </source>
</evidence>
<proteinExistence type="predicted"/>
<dbReference type="EMBL" id="CCYD01000810">
    <property type="protein sequence ID" value="CEG43873.1"/>
    <property type="molecule type" value="Genomic_DNA"/>
</dbReference>
<evidence type="ECO:0000313" key="2">
    <source>
        <dbReference type="Proteomes" id="UP000054928"/>
    </source>
</evidence>
<dbReference type="Proteomes" id="UP000054928">
    <property type="component" value="Unassembled WGS sequence"/>
</dbReference>
<accession>A0A0P1ASX1</accession>
<reference evidence="2" key="1">
    <citation type="submission" date="2014-09" db="EMBL/GenBank/DDBJ databases">
        <authorList>
            <person name="Sharma Rahul"/>
            <person name="Thines Marco"/>
        </authorList>
    </citation>
    <scope>NUCLEOTIDE SEQUENCE [LARGE SCALE GENOMIC DNA]</scope>
</reference>
<keyword evidence="2" id="KW-1185">Reference proteome</keyword>